<organism evidence="1">
    <name type="scientific">Anguilla anguilla</name>
    <name type="common">European freshwater eel</name>
    <name type="synonym">Muraena anguilla</name>
    <dbReference type="NCBI Taxonomy" id="7936"/>
    <lineage>
        <taxon>Eukaryota</taxon>
        <taxon>Metazoa</taxon>
        <taxon>Chordata</taxon>
        <taxon>Craniata</taxon>
        <taxon>Vertebrata</taxon>
        <taxon>Euteleostomi</taxon>
        <taxon>Actinopterygii</taxon>
        <taxon>Neopterygii</taxon>
        <taxon>Teleostei</taxon>
        <taxon>Anguilliformes</taxon>
        <taxon>Anguillidae</taxon>
        <taxon>Anguilla</taxon>
    </lineage>
</organism>
<accession>A0A0E9SIB1</accession>
<proteinExistence type="predicted"/>
<reference evidence="1" key="2">
    <citation type="journal article" date="2015" name="Fish Shellfish Immunol.">
        <title>Early steps in the European eel (Anguilla anguilla)-Vibrio vulnificus interaction in the gills: Role of the RtxA13 toxin.</title>
        <authorList>
            <person name="Callol A."/>
            <person name="Pajuelo D."/>
            <person name="Ebbesson L."/>
            <person name="Teles M."/>
            <person name="MacKenzie S."/>
            <person name="Amaro C."/>
        </authorList>
    </citation>
    <scope>NUCLEOTIDE SEQUENCE</scope>
</reference>
<dbReference type="AlphaFoldDB" id="A0A0E9SIB1"/>
<reference evidence="1" key="1">
    <citation type="submission" date="2014-11" db="EMBL/GenBank/DDBJ databases">
        <authorList>
            <person name="Amaro Gonzalez C."/>
        </authorList>
    </citation>
    <scope>NUCLEOTIDE SEQUENCE</scope>
</reference>
<evidence type="ECO:0000313" key="1">
    <source>
        <dbReference type="EMBL" id="JAH40405.1"/>
    </source>
</evidence>
<protein>
    <submittedName>
        <fullName evidence="1">Uncharacterized protein</fullName>
    </submittedName>
</protein>
<sequence length="27" mass="3275">MLTVTDLDQPRCFAMRQHSCFLRFSDR</sequence>
<name>A0A0E9SIB1_ANGAN</name>
<dbReference type="EMBL" id="GBXM01068172">
    <property type="protein sequence ID" value="JAH40405.1"/>
    <property type="molecule type" value="Transcribed_RNA"/>
</dbReference>